<organism evidence="4 5">
    <name type="scientific">Glossina palpalis gambiensis</name>
    <dbReference type="NCBI Taxonomy" id="67801"/>
    <lineage>
        <taxon>Eukaryota</taxon>
        <taxon>Metazoa</taxon>
        <taxon>Ecdysozoa</taxon>
        <taxon>Arthropoda</taxon>
        <taxon>Hexapoda</taxon>
        <taxon>Insecta</taxon>
        <taxon>Pterygota</taxon>
        <taxon>Neoptera</taxon>
        <taxon>Endopterygota</taxon>
        <taxon>Diptera</taxon>
        <taxon>Brachycera</taxon>
        <taxon>Muscomorpha</taxon>
        <taxon>Hippoboscoidea</taxon>
        <taxon>Glossinidae</taxon>
        <taxon>Glossina</taxon>
    </lineage>
</organism>
<feature type="compositionally biased region" description="Low complexity" evidence="2">
    <location>
        <begin position="41"/>
        <end position="54"/>
    </location>
</feature>
<feature type="compositionally biased region" description="Acidic residues" evidence="2">
    <location>
        <begin position="62"/>
        <end position="73"/>
    </location>
</feature>
<dbReference type="VEuPathDB" id="VectorBase:GPPI035918"/>
<keyword evidence="1" id="KW-0193">Cuticle</keyword>
<keyword evidence="3" id="KW-0732">Signal</keyword>
<feature type="signal peptide" evidence="3">
    <location>
        <begin position="1"/>
        <end position="25"/>
    </location>
</feature>
<name>A0A1B0BNW5_9MUSC</name>
<keyword evidence="5" id="KW-1185">Reference proteome</keyword>
<dbReference type="AlphaFoldDB" id="A0A1B0BNW5"/>
<accession>A0A1B0BNW5</accession>
<evidence type="ECO:0000256" key="2">
    <source>
        <dbReference type="SAM" id="MobiDB-lite"/>
    </source>
</evidence>
<dbReference type="EnsemblMetazoa" id="GPPI035918-RA">
    <property type="protein sequence ID" value="GPPI035918-PA"/>
    <property type="gene ID" value="GPPI035918"/>
</dbReference>
<feature type="region of interest" description="Disordered" evidence="2">
    <location>
        <begin position="200"/>
        <end position="239"/>
    </location>
</feature>
<dbReference type="PROSITE" id="PS51155">
    <property type="entry name" value="CHIT_BIND_RR_2"/>
    <property type="match status" value="1"/>
</dbReference>
<evidence type="ECO:0000256" key="3">
    <source>
        <dbReference type="SAM" id="SignalP"/>
    </source>
</evidence>
<sequence length="239" mass="27151">MKRMVRVLLVVTILLCICCIHSASAQARTVVNRYPTRATRTRPTAVTAATTQATNSPISESLENDDNDPNNEDIDGRQYNYHPIDVKEPYVLEQSDRRFKDGTYEYRFLLNNGVARYEKSYWEGTGNDTSLARKGYYSHPLKNGKFLTIYYTADRDGYREDLSTYTDASPVLPRSLEIPENDDVVETSTNPINLWSVTRKPKTKTRKPKTLNENDLMPDDVSLLPSTTLPSSLSIEEAL</sequence>
<reference evidence="5" key="1">
    <citation type="submission" date="2015-01" db="EMBL/GenBank/DDBJ databases">
        <authorList>
            <person name="Aksoy S."/>
            <person name="Warren W."/>
            <person name="Wilson R.K."/>
        </authorList>
    </citation>
    <scope>NUCLEOTIDE SEQUENCE [LARGE SCALE GENOMIC DNA]</scope>
    <source>
        <strain evidence="5">IAEA</strain>
    </source>
</reference>
<evidence type="ECO:0000313" key="5">
    <source>
        <dbReference type="Proteomes" id="UP000092460"/>
    </source>
</evidence>
<protein>
    <recommendedName>
        <fullName evidence="6">CBM39 domain-containing protein</fullName>
    </recommendedName>
</protein>
<feature type="chain" id="PRO_5008405042" description="CBM39 domain-containing protein" evidence="3">
    <location>
        <begin position="26"/>
        <end position="239"/>
    </location>
</feature>
<dbReference type="InterPro" id="IPR000618">
    <property type="entry name" value="Insect_cuticle"/>
</dbReference>
<dbReference type="EMBL" id="JXJN01017631">
    <property type="status" value="NOT_ANNOTATED_CDS"/>
    <property type="molecule type" value="Genomic_DNA"/>
</dbReference>
<proteinExistence type="predicted"/>
<dbReference type="Proteomes" id="UP000092460">
    <property type="component" value="Unassembled WGS sequence"/>
</dbReference>
<evidence type="ECO:0008006" key="6">
    <source>
        <dbReference type="Google" id="ProtNLM"/>
    </source>
</evidence>
<feature type="region of interest" description="Disordered" evidence="2">
    <location>
        <begin position="41"/>
        <end position="78"/>
    </location>
</feature>
<dbReference type="Pfam" id="PF00379">
    <property type="entry name" value="Chitin_bind_4"/>
    <property type="match status" value="1"/>
</dbReference>
<evidence type="ECO:0000256" key="1">
    <source>
        <dbReference type="PROSITE-ProRule" id="PRU00497"/>
    </source>
</evidence>
<evidence type="ECO:0000313" key="4">
    <source>
        <dbReference type="EnsemblMetazoa" id="GPPI035918-PA"/>
    </source>
</evidence>
<feature type="compositionally biased region" description="Basic residues" evidence="2">
    <location>
        <begin position="200"/>
        <end position="209"/>
    </location>
</feature>
<reference evidence="4" key="2">
    <citation type="submission" date="2020-05" db="UniProtKB">
        <authorList>
            <consortium name="EnsemblMetazoa"/>
        </authorList>
    </citation>
    <scope>IDENTIFICATION</scope>
    <source>
        <strain evidence="4">IAEA</strain>
    </source>
</reference>
<feature type="compositionally biased region" description="Low complexity" evidence="2">
    <location>
        <begin position="222"/>
        <end position="239"/>
    </location>
</feature>
<dbReference type="GO" id="GO:0042302">
    <property type="term" value="F:structural constituent of cuticle"/>
    <property type="evidence" value="ECO:0007669"/>
    <property type="project" value="UniProtKB-UniRule"/>
</dbReference>